<organism evidence="7 8">
    <name type="scientific">Gloeobacter morelensis MG652769</name>
    <dbReference type="NCBI Taxonomy" id="2781736"/>
    <lineage>
        <taxon>Bacteria</taxon>
        <taxon>Bacillati</taxon>
        <taxon>Cyanobacteriota</taxon>
        <taxon>Cyanophyceae</taxon>
        <taxon>Gloeobacterales</taxon>
        <taxon>Gloeobacteraceae</taxon>
        <taxon>Gloeobacter</taxon>
        <taxon>Gloeobacter morelensis</taxon>
    </lineage>
</organism>
<dbReference type="InterPro" id="IPR029060">
    <property type="entry name" value="PIN-like_dom_sf"/>
</dbReference>
<dbReference type="EC" id="3.1.-.-" evidence="5"/>
<dbReference type="InterPro" id="IPR002716">
    <property type="entry name" value="PIN_dom"/>
</dbReference>
<keyword evidence="5" id="KW-0460">Magnesium</keyword>
<evidence type="ECO:0000256" key="1">
    <source>
        <dbReference type="ARBA" id="ARBA00022649"/>
    </source>
</evidence>
<dbReference type="Proteomes" id="UP001054846">
    <property type="component" value="Chromosome"/>
</dbReference>
<evidence type="ECO:0000256" key="5">
    <source>
        <dbReference type="HAMAP-Rule" id="MF_00265"/>
    </source>
</evidence>
<evidence type="ECO:0000256" key="3">
    <source>
        <dbReference type="ARBA" id="ARBA00022723"/>
    </source>
</evidence>
<comment type="function">
    <text evidence="5">Toxic component of a toxin-antitoxin (TA) system. An RNase.</text>
</comment>
<dbReference type="SUPFAM" id="SSF88723">
    <property type="entry name" value="PIN domain-like"/>
    <property type="match status" value="1"/>
</dbReference>
<dbReference type="Pfam" id="PF01850">
    <property type="entry name" value="PIN"/>
    <property type="match status" value="1"/>
</dbReference>
<keyword evidence="4 5" id="KW-0378">Hydrolase</keyword>
<evidence type="ECO:0000259" key="6">
    <source>
        <dbReference type="Pfam" id="PF01850"/>
    </source>
</evidence>
<name>A0ABY3PR79_9CYAN</name>
<proteinExistence type="inferred from homology"/>
<feature type="binding site" evidence="5">
    <location>
        <position position="6"/>
    </location>
    <ligand>
        <name>Mg(2+)</name>
        <dbReference type="ChEBI" id="CHEBI:18420"/>
    </ligand>
</feature>
<feature type="domain" description="PIN" evidence="6">
    <location>
        <begin position="3"/>
        <end position="132"/>
    </location>
</feature>
<protein>
    <recommendedName>
        <fullName evidence="5">Ribonuclease VapC</fullName>
        <shortName evidence="5">RNase VapC</shortName>
        <ecNumber evidence="5">3.1.-.-</ecNumber>
    </recommendedName>
    <alternativeName>
        <fullName evidence="5">Toxin VapC</fullName>
    </alternativeName>
</protein>
<dbReference type="InterPro" id="IPR022907">
    <property type="entry name" value="VapC_family"/>
</dbReference>
<keyword evidence="1 5" id="KW-1277">Toxin-antitoxin system</keyword>
<sequence length="145" mass="15863">MKVLFDTSVLVPALVHSHESHEVCWSWIERARSGQVQGLMAVRTLTESYAVLTRLPLRPRLQPLLAKRLIFALSEYVSAVSLTTGDYRSVLALVAELGLPGGGIYDALIAQTALQSRSDVLLTLNPSDFTRLGEPIASLVQVPRP</sequence>
<evidence type="ECO:0000256" key="2">
    <source>
        <dbReference type="ARBA" id="ARBA00022722"/>
    </source>
</evidence>
<gene>
    <name evidence="5" type="primary">vapC</name>
    <name evidence="7" type="ORF">ISF26_07870</name>
</gene>
<dbReference type="Gene3D" id="3.40.50.1010">
    <property type="entry name" value="5'-nuclease"/>
    <property type="match status" value="1"/>
</dbReference>
<keyword evidence="2 5" id="KW-0540">Nuclease</keyword>
<keyword evidence="5" id="KW-0800">Toxin</keyword>
<dbReference type="HAMAP" id="MF_00265">
    <property type="entry name" value="VapC_Nob1"/>
    <property type="match status" value="1"/>
</dbReference>
<evidence type="ECO:0000313" key="7">
    <source>
        <dbReference type="EMBL" id="UFP96115.1"/>
    </source>
</evidence>
<comment type="similarity">
    <text evidence="5">Belongs to the PINc/VapC protein family.</text>
</comment>
<feature type="binding site" evidence="5">
    <location>
        <position position="106"/>
    </location>
    <ligand>
        <name>Mg(2+)</name>
        <dbReference type="ChEBI" id="CHEBI:18420"/>
    </ligand>
</feature>
<dbReference type="RefSeq" id="WP_256997542.1">
    <property type="nucleotide sequence ID" value="NZ_CP063845.1"/>
</dbReference>
<reference evidence="7 8" key="1">
    <citation type="journal article" date="2021" name="Genome Biol. Evol.">
        <title>Complete Genome Sequencing of a Novel Gloeobacter Species from a Waterfall Cave in Mexico.</title>
        <authorList>
            <person name="Saw J.H."/>
            <person name="Cardona T."/>
            <person name="Montejano G."/>
        </authorList>
    </citation>
    <scope>NUCLEOTIDE SEQUENCE [LARGE SCALE GENOMIC DNA]</scope>
    <source>
        <strain evidence="7">MG652769</strain>
    </source>
</reference>
<evidence type="ECO:0000313" key="8">
    <source>
        <dbReference type="Proteomes" id="UP001054846"/>
    </source>
</evidence>
<accession>A0ABY3PR79</accession>
<comment type="cofactor">
    <cofactor evidence="5">
        <name>Mg(2+)</name>
        <dbReference type="ChEBI" id="CHEBI:18420"/>
    </cofactor>
</comment>
<dbReference type="EMBL" id="CP063845">
    <property type="protein sequence ID" value="UFP96115.1"/>
    <property type="molecule type" value="Genomic_DNA"/>
</dbReference>
<evidence type="ECO:0000256" key="4">
    <source>
        <dbReference type="ARBA" id="ARBA00022801"/>
    </source>
</evidence>
<keyword evidence="3 5" id="KW-0479">Metal-binding</keyword>
<keyword evidence="8" id="KW-1185">Reference proteome</keyword>